<feature type="non-terminal residue" evidence="1">
    <location>
        <position position="1"/>
    </location>
</feature>
<name>A0ACA9QEV1_9GLOM</name>
<comment type="caution">
    <text evidence="1">The sequence shown here is derived from an EMBL/GenBank/DDBJ whole genome shotgun (WGS) entry which is preliminary data.</text>
</comment>
<organism evidence="1 2">
    <name type="scientific">Cetraspora pellucida</name>
    <dbReference type="NCBI Taxonomy" id="1433469"/>
    <lineage>
        <taxon>Eukaryota</taxon>
        <taxon>Fungi</taxon>
        <taxon>Fungi incertae sedis</taxon>
        <taxon>Mucoromycota</taxon>
        <taxon>Glomeromycotina</taxon>
        <taxon>Glomeromycetes</taxon>
        <taxon>Diversisporales</taxon>
        <taxon>Gigasporaceae</taxon>
        <taxon>Cetraspora</taxon>
    </lineage>
</organism>
<evidence type="ECO:0000313" key="2">
    <source>
        <dbReference type="Proteomes" id="UP000789366"/>
    </source>
</evidence>
<reference evidence="1" key="1">
    <citation type="submission" date="2021-06" db="EMBL/GenBank/DDBJ databases">
        <authorList>
            <person name="Kallberg Y."/>
            <person name="Tangrot J."/>
            <person name="Rosling A."/>
        </authorList>
    </citation>
    <scope>NUCLEOTIDE SEQUENCE</scope>
    <source>
        <strain evidence="1">28 12/20/2015</strain>
    </source>
</reference>
<dbReference type="EMBL" id="CAJVPW010041478">
    <property type="protein sequence ID" value="CAG8748325.1"/>
    <property type="molecule type" value="Genomic_DNA"/>
</dbReference>
<dbReference type="Proteomes" id="UP000789366">
    <property type="component" value="Unassembled WGS sequence"/>
</dbReference>
<evidence type="ECO:0000313" key="1">
    <source>
        <dbReference type="EMBL" id="CAG8748325.1"/>
    </source>
</evidence>
<accession>A0ACA9QEV1</accession>
<gene>
    <name evidence="1" type="ORF">SPELUC_LOCUS14297</name>
</gene>
<sequence length="189" mass="22837">LDNINIEVQQLVAYILLEKMIKFSFKQFKQLRDRQNNNEFIIDQTESWTISQNIIILESYKASKFLYIIGCVIYKLIKSDLPTMMHQDFIKIRLCLSALSTENVEYEFNTCSKKTTIILGAEFIQYMYYLKLLVLQLFEKHNEYEFDILIYINDYIINNQPLKEQFHTILQKLYEHQYYINNENHLSEE</sequence>
<proteinExistence type="predicted"/>
<feature type="non-terminal residue" evidence="1">
    <location>
        <position position="189"/>
    </location>
</feature>
<protein>
    <submittedName>
        <fullName evidence="1">10659_t:CDS:1</fullName>
    </submittedName>
</protein>
<keyword evidence="2" id="KW-1185">Reference proteome</keyword>